<proteinExistence type="inferred from homology"/>
<dbReference type="PANTHER" id="PTHR45934">
    <property type="entry name" value="FAD/NAD(P)-BINDING OXIDOREDUCTASE FAMILY PROTEIN"/>
    <property type="match status" value="1"/>
</dbReference>
<dbReference type="SUPFAM" id="SSF51905">
    <property type="entry name" value="FAD/NAD(P)-binding domain"/>
    <property type="match status" value="1"/>
</dbReference>
<keyword evidence="4" id="KW-0812">Transmembrane</keyword>
<gene>
    <name evidence="6" type="primary">LOC110702064</name>
</gene>
<feature type="domain" description="FAD-binding" evidence="5">
    <location>
        <begin position="6"/>
        <end position="318"/>
    </location>
</feature>
<dbReference type="Pfam" id="PF01494">
    <property type="entry name" value="FAD_binding_3"/>
    <property type="match status" value="1"/>
</dbReference>
<dbReference type="Gene3D" id="3.50.50.60">
    <property type="entry name" value="FAD/NAD(P)-binding domain"/>
    <property type="match status" value="1"/>
</dbReference>
<sequence>MAVEEIDIVIVGGGIGGLATALALHRKGIKSVVLERSDTLRATGAAIGVLPNGWRALHQLGVDSSLRSTAIALHNAVDLQAETGVERSEGEARCIRRSDLIEALANALPQETIRFGCQVVSINVERSCSDAVLQLLDGSLIRAKVLIGCDGANSVIANYIGLKPSRRYSTCSVRGLARYPNGHGYAPEFLRVRTKKHLVGRVPIDDKTVYWYVSLRWVQEDADMPKDPASIKQLTLSMTAGLPKDIVEMIENTDLSTFSATRLRYRAPWDLLSGNFRKETVTVAGDAWHVMGPFLGQGGSAALEDAVVLARCLSKKIRIADVNESIMHLSAQKAMEALDDYLKERRQRVVLLSIQTYLTGLLAVEKPYFLLKFLCIILLFVFFRDLQKPQKYDCGEL</sequence>
<evidence type="ECO:0000256" key="1">
    <source>
        <dbReference type="ARBA" id="ARBA00023002"/>
    </source>
</evidence>
<evidence type="ECO:0000313" key="7">
    <source>
        <dbReference type="Proteomes" id="UP000596660"/>
    </source>
</evidence>
<dbReference type="InterPro" id="IPR002938">
    <property type="entry name" value="FAD-bd"/>
</dbReference>
<keyword evidence="2" id="KW-0503">Monooxygenase</keyword>
<dbReference type="Gramene" id="AUR62017680-RA">
    <property type="protein sequence ID" value="AUR62017680-RA:cds"/>
    <property type="gene ID" value="AUR62017680"/>
</dbReference>
<keyword evidence="7" id="KW-1185">Reference proteome</keyword>
<dbReference type="Proteomes" id="UP000596660">
    <property type="component" value="Unplaced"/>
</dbReference>
<reference evidence="6" key="1">
    <citation type="journal article" date="2017" name="Nature">
        <title>The genome of Chenopodium quinoa.</title>
        <authorList>
            <person name="Jarvis D.E."/>
            <person name="Ho Y.S."/>
            <person name="Lightfoot D.J."/>
            <person name="Schmoeckel S.M."/>
            <person name="Li B."/>
            <person name="Borm T.J.A."/>
            <person name="Ohyanagi H."/>
            <person name="Mineta K."/>
            <person name="Michell C.T."/>
            <person name="Saber N."/>
            <person name="Kharbatia N.M."/>
            <person name="Rupper R.R."/>
            <person name="Sharp A.R."/>
            <person name="Dally N."/>
            <person name="Boughton B.A."/>
            <person name="Woo Y.H."/>
            <person name="Gao G."/>
            <person name="Schijlen E.G.W.M."/>
            <person name="Guo X."/>
            <person name="Momin A.A."/>
            <person name="Negrao S."/>
            <person name="Al-Babili S."/>
            <person name="Gehring C."/>
            <person name="Roessner U."/>
            <person name="Jung C."/>
            <person name="Murphy K."/>
            <person name="Arold S.T."/>
            <person name="Gojobori T."/>
            <person name="van der Linden C.G."/>
            <person name="van Loo E.N."/>
            <person name="Jellen E.N."/>
            <person name="Maughan P.J."/>
            <person name="Tester M."/>
        </authorList>
    </citation>
    <scope>NUCLEOTIDE SEQUENCE [LARGE SCALE GENOMIC DNA]</scope>
    <source>
        <strain evidence="6">cv. PI 614886</strain>
    </source>
</reference>
<accession>A0A803LRV1</accession>
<dbReference type="InterPro" id="IPR036188">
    <property type="entry name" value="FAD/NAD-bd_sf"/>
</dbReference>
<dbReference type="PANTHER" id="PTHR45934:SF2">
    <property type="entry name" value="MONOOXYGENASE 1"/>
    <property type="match status" value="1"/>
</dbReference>
<evidence type="ECO:0000259" key="5">
    <source>
        <dbReference type="Pfam" id="PF01494"/>
    </source>
</evidence>
<protein>
    <recommendedName>
        <fullName evidence="5">FAD-binding domain-containing protein</fullName>
    </recommendedName>
</protein>
<keyword evidence="1" id="KW-0560">Oxidoreductase</keyword>
<evidence type="ECO:0000256" key="4">
    <source>
        <dbReference type="SAM" id="Phobius"/>
    </source>
</evidence>
<dbReference type="SMR" id="A0A803LRV1"/>
<dbReference type="EnsemblPlants" id="AUR62017680-RA">
    <property type="protein sequence ID" value="AUR62017680-RA:cds"/>
    <property type="gene ID" value="AUR62017680"/>
</dbReference>
<dbReference type="AlphaFoldDB" id="A0A803LRV1"/>
<dbReference type="OMA" id="HSMTSFF"/>
<reference evidence="6" key="2">
    <citation type="submission" date="2021-03" db="UniProtKB">
        <authorList>
            <consortium name="EnsemblPlants"/>
        </authorList>
    </citation>
    <scope>IDENTIFICATION</scope>
</reference>
<dbReference type="GO" id="GO:0004497">
    <property type="term" value="F:monooxygenase activity"/>
    <property type="evidence" value="ECO:0007669"/>
    <property type="project" value="UniProtKB-KW"/>
</dbReference>
<keyword evidence="4" id="KW-1133">Transmembrane helix</keyword>
<name>A0A803LRV1_CHEQI</name>
<evidence type="ECO:0000256" key="3">
    <source>
        <dbReference type="ARBA" id="ARBA00024018"/>
    </source>
</evidence>
<dbReference type="InterPro" id="IPR044560">
    <property type="entry name" value="MOase"/>
</dbReference>
<comment type="similarity">
    <text evidence="3">Belongs to the 3-hydroxybenzoate 6-hydroxylase family.</text>
</comment>
<evidence type="ECO:0000313" key="6">
    <source>
        <dbReference type="EnsemblPlants" id="AUR62017680-RA:cds"/>
    </source>
</evidence>
<dbReference type="PRINTS" id="PR00420">
    <property type="entry name" value="RNGMNOXGNASE"/>
</dbReference>
<organism evidence="6 7">
    <name type="scientific">Chenopodium quinoa</name>
    <name type="common">Quinoa</name>
    <dbReference type="NCBI Taxonomy" id="63459"/>
    <lineage>
        <taxon>Eukaryota</taxon>
        <taxon>Viridiplantae</taxon>
        <taxon>Streptophyta</taxon>
        <taxon>Embryophyta</taxon>
        <taxon>Tracheophyta</taxon>
        <taxon>Spermatophyta</taxon>
        <taxon>Magnoliopsida</taxon>
        <taxon>eudicotyledons</taxon>
        <taxon>Gunneridae</taxon>
        <taxon>Pentapetalae</taxon>
        <taxon>Caryophyllales</taxon>
        <taxon>Chenopodiaceae</taxon>
        <taxon>Chenopodioideae</taxon>
        <taxon>Atripliceae</taxon>
        <taxon>Chenopodium</taxon>
    </lineage>
</organism>
<evidence type="ECO:0000256" key="2">
    <source>
        <dbReference type="ARBA" id="ARBA00023033"/>
    </source>
</evidence>
<dbReference type="GO" id="GO:0071949">
    <property type="term" value="F:FAD binding"/>
    <property type="evidence" value="ECO:0007669"/>
    <property type="project" value="InterPro"/>
</dbReference>
<keyword evidence="4" id="KW-0472">Membrane</keyword>
<feature type="transmembrane region" description="Helical" evidence="4">
    <location>
        <begin position="367"/>
        <end position="383"/>
    </location>
</feature>